<proteinExistence type="predicted"/>
<reference evidence="1" key="1">
    <citation type="submission" date="2023-04" db="EMBL/GenBank/DDBJ databases">
        <title>Draft Genome sequencing of Naganishia species isolated from polar environments using Oxford Nanopore Technology.</title>
        <authorList>
            <person name="Leo P."/>
            <person name="Venkateswaran K."/>
        </authorList>
    </citation>
    <scope>NUCLEOTIDE SEQUENCE</scope>
    <source>
        <strain evidence="1">MNA-CCFEE 5262</strain>
    </source>
</reference>
<keyword evidence="2" id="KW-1185">Reference proteome</keyword>
<gene>
    <name evidence="1" type="ORF">QFC20_002697</name>
</gene>
<evidence type="ECO:0000313" key="1">
    <source>
        <dbReference type="EMBL" id="KAJ9110931.1"/>
    </source>
</evidence>
<dbReference type="Proteomes" id="UP001230649">
    <property type="component" value="Unassembled WGS sequence"/>
</dbReference>
<organism evidence="1 2">
    <name type="scientific">Naganishia adeliensis</name>
    <dbReference type="NCBI Taxonomy" id="92952"/>
    <lineage>
        <taxon>Eukaryota</taxon>
        <taxon>Fungi</taxon>
        <taxon>Dikarya</taxon>
        <taxon>Basidiomycota</taxon>
        <taxon>Agaricomycotina</taxon>
        <taxon>Tremellomycetes</taxon>
        <taxon>Filobasidiales</taxon>
        <taxon>Filobasidiaceae</taxon>
        <taxon>Naganishia</taxon>
    </lineage>
</organism>
<dbReference type="EMBL" id="JASBWS010000021">
    <property type="protein sequence ID" value="KAJ9110931.1"/>
    <property type="molecule type" value="Genomic_DNA"/>
</dbReference>
<comment type="caution">
    <text evidence="1">The sequence shown here is derived from an EMBL/GenBank/DDBJ whole genome shotgun (WGS) entry which is preliminary data.</text>
</comment>
<protein>
    <submittedName>
        <fullName evidence="1">Uncharacterized protein</fullName>
    </submittedName>
</protein>
<evidence type="ECO:0000313" key="2">
    <source>
        <dbReference type="Proteomes" id="UP001230649"/>
    </source>
</evidence>
<sequence length="143" mass="15566">MRNNAGDLRENAVRLRDNAVTMRGNADELSGNAVPVRRKSAALREAAVCLRDIVSRPARLMVLLPDAPVPDAKKPEGQPTGGNVLTTDEQQKVLGLHNAIREANGVPKLEWDDKLAKYSAGWTHKDKYGNAFGLRSTFSGTDC</sequence>
<accession>A0ACC2WHN1</accession>
<name>A0ACC2WHN1_9TREE</name>